<dbReference type="OrthoDB" id="9799036at2"/>
<comment type="similarity">
    <text evidence="1">Belongs to the 4-hydroxybenzoyl-CoA thioesterase family.</text>
</comment>
<dbReference type="RefSeq" id="WP_092332426.1">
    <property type="nucleotide sequence ID" value="NZ_FNCP01000008.1"/>
</dbReference>
<sequence>MDLVDFPVQVSISITQNEMAASGHVKNIYYVRYFEQARLEYLRRLRFDEFKTKTGIGVILAQTICKYLKPLAYPDQIMVGARVKSMGKSSFVMEYIIVSEKIGLATTGEEVIVIYDYNTDKKTDLPLVIKEGIRNLDVGL</sequence>
<reference evidence="4" key="1">
    <citation type="submission" date="2016-10" db="EMBL/GenBank/DDBJ databases">
        <authorList>
            <person name="Varghese N."/>
            <person name="Submissions S."/>
        </authorList>
    </citation>
    <scope>NUCLEOTIDE SEQUENCE [LARGE SCALE GENOMIC DNA]</scope>
    <source>
        <strain evidence="4">DSM 8344</strain>
    </source>
</reference>
<proteinExistence type="inferred from homology"/>
<organism evidence="3 4">
    <name type="scientific">Desulfosporosinus hippei DSM 8344</name>
    <dbReference type="NCBI Taxonomy" id="1121419"/>
    <lineage>
        <taxon>Bacteria</taxon>
        <taxon>Bacillati</taxon>
        <taxon>Bacillota</taxon>
        <taxon>Clostridia</taxon>
        <taxon>Eubacteriales</taxon>
        <taxon>Desulfitobacteriaceae</taxon>
        <taxon>Desulfosporosinus</taxon>
    </lineage>
</organism>
<dbReference type="PANTHER" id="PTHR31793:SF27">
    <property type="entry name" value="NOVEL THIOESTERASE SUPERFAMILY DOMAIN AND SAPOSIN A-TYPE DOMAIN CONTAINING PROTEIN (0610012H03RIK)"/>
    <property type="match status" value="1"/>
</dbReference>
<dbReference type="EMBL" id="FNCP01000008">
    <property type="protein sequence ID" value="SDG96838.1"/>
    <property type="molecule type" value="Genomic_DNA"/>
</dbReference>
<gene>
    <name evidence="3" type="ORF">SAMN05443529_10884</name>
</gene>
<keyword evidence="2 3" id="KW-0378">Hydrolase</keyword>
<accession>A0A1G7YJT7</accession>
<evidence type="ECO:0000256" key="1">
    <source>
        <dbReference type="ARBA" id="ARBA00005953"/>
    </source>
</evidence>
<dbReference type="STRING" id="1121419.SAMN05443529_10884"/>
<dbReference type="Proteomes" id="UP000198656">
    <property type="component" value="Unassembled WGS sequence"/>
</dbReference>
<keyword evidence="4" id="KW-1185">Reference proteome</keyword>
<evidence type="ECO:0000313" key="3">
    <source>
        <dbReference type="EMBL" id="SDG96838.1"/>
    </source>
</evidence>
<evidence type="ECO:0000313" key="4">
    <source>
        <dbReference type="Proteomes" id="UP000198656"/>
    </source>
</evidence>
<dbReference type="CDD" id="cd00586">
    <property type="entry name" value="4HBT"/>
    <property type="match status" value="1"/>
</dbReference>
<dbReference type="GO" id="GO:0047617">
    <property type="term" value="F:fatty acyl-CoA hydrolase activity"/>
    <property type="evidence" value="ECO:0007669"/>
    <property type="project" value="TreeGrafter"/>
</dbReference>
<dbReference type="PANTHER" id="PTHR31793">
    <property type="entry name" value="4-HYDROXYBENZOYL-COA THIOESTERASE FAMILY MEMBER"/>
    <property type="match status" value="1"/>
</dbReference>
<protein>
    <submittedName>
        <fullName evidence="3">Acyl-CoA thioester hydrolase</fullName>
    </submittedName>
</protein>
<dbReference type="InterPro" id="IPR050563">
    <property type="entry name" value="4-hydroxybenzoyl-CoA_TE"/>
</dbReference>
<dbReference type="Pfam" id="PF13279">
    <property type="entry name" value="4HBT_2"/>
    <property type="match status" value="1"/>
</dbReference>
<dbReference type="InterPro" id="IPR029069">
    <property type="entry name" value="HotDog_dom_sf"/>
</dbReference>
<dbReference type="SUPFAM" id="SSF54637">
    <property type="entry name" value="Thioesterase/thiol ester dehydrase-isomerase"/>
    <property type="match status" value="1"/>
</dbReference>
<dbReference type="AlphaFoldDB" id="A0A1G7YJT7"/>
<evidence type="ECO:0000256" key="2">
    <source>
        <dbReference type="ARBA" id="ARBA00022801"/>
    </source>
</evidence>
<dbReference type="Gene3D" id="3.10.129.10">
    <property type="entry name" value="Hotdog Thioesterase"/>
    <property type="match status" value="1"/>
</dbReference>
<name>A0A1G7YJT7_9FIRM</name>